<organism evidence="1 2">
    <name type="scientific">Cuscuta campestris</name>
    <dbReference type="NCBI Taxonomy" id="132261"/>
    <lineage>
        <taxon>Eukaryota</taxon>
        <taxon>Viridiplantae</taxon>
        <taxon>Streptophyta</taxon>
        <taxon>Embryophyta</taxon>
        <taxon>Tracheophyta</taxon>
        <taxon>Spermatophyta</taxon>
        <taxon>Magnoliopsida</taxon>
        <taxon>eudicotyledons</taxon>
        <taxon>Gunneridae</taxon>
        <taxon>Pentapetalae</taxon>
        <taxon>asterids</taxon>
        <taxon>lamiids</taxon>
        <taxon>Solanales</taxon>
        <taxon>Convolvulaceae</taxon>
        <taxon>Cuscuteae</taxon>
        <taxon>Cuscuta</taxon>
        <taxon>Cuscuta subgen. Grammica</taxon>
        <taxon>Cuscuta sect. Cleistogrammica</taxon>
    </lineage>
</organism>
<dbReference type="EMBL" id="OOIL02002239">
    <property type="protein sequence ID" value="VFQ81404.1"/>
    <property type="molecule type" value="Genomic_DNA"/>
</dbReference>
<evidence type="ECO:0000313" key="2">
    <source>
        <dbReference type="Proteomes" id="UP000595140"/>
    </source>
</evidence>
<evidence type="ECO:0000313" key="1">
    <source>
        <dbReference type="EMBL" id="VFQ81404.1"/>
    </source>
</evidence>
<accession>A0A484LZ66</accession>
<dbReference type="OrthoDB" id="8062037at2759"/>
<dbReference type="AlphaFoldDB" id="A0A484LZ66"/>
<reference evidence="1 2" key="1">
    <citation type="submission" date="2018-04" db="EMBL/GenBank/DDBJ databases">
        <authorList>
            <person name="Vogel A."/>
        </authorList>
    </citation>
    <scope>NUCLEOTIDE SEQUENCE [LARGE SCALE GENOMIC DNA]</scope>
</reference>
<proteinExistence type="predicted"/>
<protein>
    <submittedName>
        <fullName evidence="1">Uncharacterized protein</fullName>
    </submittedName>
</protein>
<dbReference type="Proteomes" id="UP000595140">
    <property type="component" value="Unassembled WGS sequence"/>
</dbReference>
<keyword evidence="2" id="KW-1185">Reference proteome</keyword>
<gene>
    <name evidence="1" type="ORF">CCAM_LOCUS23180</name>
</gene>
<name>A0A484LZ66_9ASTE</name>
<sequence>MDVVLVTAKLTSMRELPLTACTAETILQQLQKGFHFYHLQLFGLQTSVVTFPKVTGKRRLVRNGCISPHNIA</sequence>